<evidence type="ECO:0000256" key="4">
    <source>
        <dbReference type="ARBA" id="ARBA00022452"/>
    </source>
</evidence>
<dbReference type="Proteomes" id="UP000253061">
    <property type="component" value="Unassembled WGS sequence"/>
</dbReference>
<evidence type="ECO:0000256" key="3">
    <source>
        <dbReference type="ARBA" id="ARBA00022448"/>
    </source>
</evidence>
<dbReference type="GO" id="GO:0009279">
    <property type="term" value="C:cell outer membrane"/>
    <property type="evidence" value="ECO:0007669"/>
    <property type="project" value="UniProtKB-SubCell"/>
</dbReference>
<evidence type="ECO:0000256" key="6">
    <source>
        <dbReference type="ARBA" id="ARBA00022729"/>
    </source>
</evidence>
<dbReference type="PANTHER" id="PTHR30069:SF41">
    <property type="entry name" value="HEME_HEMOPEXIN UTILIZATION PROTEIN C"/>
    <property type="match status" value="1"/>
</dbReference>
<dbReference type="GO" id="GO:0044718">
    <property type="term" value="P:siderophore transmembrane transport"/>
    <property type="evidence" value="ECO:0007669"/>
    <property type="project" value="TreeGrafter"/>
</dbReference>
<comment type="subcellular location">
    <subcellularLocation>
        <location evidence="1 10">Cell outer membrane</location>
        <topology evidence="1 10">Multi-pass membrane protein</topology>
    </subcellularLocation>
</comment>
<reference evidence="16 17" key="1">
    <citation type="submission" date="2014-07" db="EMBL/GenBank/DDBJ databases">
        <title>Draft genome sequence of Thalassospira profundimaris R8-17.</title>
        <authorList>
            <person name="Lai Q."/>
            <person name="Shao Z."/>
        </authorList>
    </citation>
    <scope>NUCLEOTIDE SEQUENCE [LARGE SCALE GENOMIC DNA]</scope>
    <source>
        <strain evidence="16 17">R8-17</strain>
    </source>
</reference>
<dbReference type="EMBL" id="JPWB01000015">
    <property type="protein sequence ID" value="RCK18881.1"/>
    <property type="molecule type" value="Genomic_DNA"/>
</dbReference>
<keyword evidence="8 10" id="KW-0472">Membrane</keyword>
<feature type="domain" description="TonB-dependent receptor plug" evidence="15">
    <location>
        <begin position="61"/>
        <end position="162"/>
    </location>
</feature>
<evidence type="ECO:0000256" key="2">
    <source>
        <dbReference type="ARBA" id="ARBA00009810"/>
    </source>
</evidence>
<evidence type="ECO:0000256" key="12">
    <source>
        <dbReference type="RuleBase" id="RU003357"/>
    </source>
</evidence>
<dbReference type="Gene3D" id="2.170.130.10">
    <property type="entry name" value="TonB-dependent receptor, plug domain"/>
    <property type="match status" value="1"/>
</dbReference>
<evidence type="ECO:0000256" key="13">
    <source>
        <dbReference type="SAM" id="SignalP"/>
    </source>
</evidence>
<dbReference type="InterPro" id="IPR012910">
    <property type="entry name" value="Plug_dom"/>
</dbReference>
<evidence type="ECO:0000256" key="5">
    <source>
        <dbReference type="ARBA" id="ARBA00022692"/>
    </source>
</evidence>
<evidence type="ECO:0000256" key="11">
    <source>
        <dbReference type="PROSITE-ProRule" id="PRU10144"/>
    </source>
</evidence>
<feature type="chain" id="PRO_5016562414" evidence="13">
    <location>
        <begin position="37"/>
        <end position="672"/>
    </location>
</feature>
<dbReference type="PANTHER" id="PTHR30069">
    <property type="entry name" value="TONB-DEPENDENT OUTER MEMBRANE RECEPTOR"/>
    <property type="match status" value="1"/>
</dbReference>
<organism evidence="16 17">
    <name type="scientific">Thalassospira profundimaris</name>
    <dbReference type="NCBI Taxonomy" id="502049"/>
    <lineage>
        <taxon>Bacteria</taxon>
        <taxon>Pseudomonadati</taxon>
        <taxon>Pseudomonadota</taxon>
        <taxon>Alphaproteobacteria</taxon>
        <taxon>Rhodospirillales</taxon>
        <taxon>Thalassospiraceae</taxon>
        <taxon>Thalassospira</taxon>
    </lineage>
</organism>
<dbReference type="SUPFAM" id="SSF56935">
    <property type="entry name" value="Porins"/>
    <property type="match status" value="1"/>
</dbReference>
<keyword evidence="4 10" id="KW-1134">Transmembrane beta strand</keyword>
<evidence type="ECO:0000259" key="15">
    <source>
        <dbReference type="Pfam" id="PF07715"/>
    </source>
</evidence>
<protein>
    <submittedName>
        <fullName evidence="16">TonB-dependent receptor</fullName>
    </submittedName>
</protein>
<evidence type="ECO:0000259" key="14">
    <source>
        <dbReference type="Pfam" id="PF00593"/>
    </source>
</evidence>
<dbReference type="Pfam" id="PF07715">
    <property type="entry name" value="Plug"/>
    <property type="match status" value="1"/>
</dbReference>
<accession>A0A367V2X4</accession>
<evidence type="ECO:0000256" key="10">
    <source>
        <dbReference type="PROSITE-ProRule" id="PRU01360"/>
    </source>
</evidence>
<feature type="short sequence motif" description="TonB C-terminal box" evidence="11">
    <location>
        <begin position="655"/>
        <end position="672"/>
    </location>
</feature>
<evidence type="ECO:0000313" key="17">
    <source>
        <dbReference type="Proteomes" id="UP000253061"/>
    </source>
</evidence>
<gene>
    <name evidence="16" type="ORF">TH6_20510</name>
</gene>
<evidence type="ECO:0000313" key="16">
    <source>
        <dbReference type="EMBL" id="RCK18881.1"/>
    </source>
</evidence>
<dbReference type="InterPro" id="IPR039426">
    <property type="entry name" value="TonB-dep_rcpt-like"/>
</dbReference>
<comment type="similarity">
    <text evidence="2 10 12">Belongs to the TonB-dependent receptor family.</text>
</comment>
<dbReference type="Pfam" id="PF00593">
    <property type="entry name" value="TonB_dep_Rec_b-barrel"/>
    <property type="match status" value="1"/>
</dbReference>
<dbReference type="InterPro" id="IPR000531">
    <property type="entry name" value="Beta-barrel_TonB"/>
</dbReference>
<dbReference type="PROSITE" id="PS52016">
    <property type="entry name" value="TONB_DEPENDENT_REC_3"/>
    <property type="match status" value="1"/>
</dbReference>
<dbReference type="PROSITE" id="PS01156">
    <property type="entry name" value="TONB_DEPENDENT_REC_2"/>
    <property type="match status" value="1"/>
</dbReference>
<keyword evidence="9 10" id="KW-0998">Cell outer membrane</keyword>
<dbReference type="InterPro" id="IPR010917">
    <property type="entry name" value="TonB_rcpt_CS"/>
</dbReference>
<dbReference type="GO" id="GO:0015344">
    <property type="term" value="F:siderophore uptake transmembrane transporter activity"/>
    <property type="evidence" value="ECO:0007669"/>
    <property type="project" value="TreeGrafter"/>
</dbReference>
<name>A0A367V2X4_9PROT</name>
<keyword evidence="7 12" id="KW-0798">TonB box</keyword>
<evidence type="ECO:0000256" key="9">
    <source>
        <dbReference type="ARBA" id="ARBA00023237"/>
    </source>
</evidence>
<dbReference type="InterPro" id="IPR037066">
    <property type="entry name" value="Plug_dom_sf"/>
</dbReference>
<dbReference type="RefSeq" id="WP_062954076.1">
    <property type="nucleotide sequence ID" value="NZ_JPWB01000015.1"/>
</dbReference>
<feature type="domain" description="TonB-dependent receptor-like beta-barrel" evidence="14">
    <location>
        <begin position="248"/>
        <end position="635"/>
    </location>
</feature>
<dbReference type="Gene3D" id="2.40.170.20">
    <property type="entry name" value="TonB-dependent receptor, beta-barrel domain"/>
    <property type="match status" value="1"/>
</dbReference>
<keyword evidence="6 13" id="KW-0732">Signal</keyword>
<dbReference type="AlphaFoldDB" id="A0A367V2X4"/>
<evidence type="ECO:0000256" key="1">
    <source>
        <dbReference type="ARBA" id="ARBA00004571"/>
    </source>
</evidence>
<keyword evidence="16" id="KW-0675">Receptor</keyword>
<keyword evidence="3 10" id="KW-0813">Transport</keyword>
<feature type="signal peptide" evidence="13">
    <location>
        <begin position="1"/>
        <end position="36"/>
    </location>
</feature>
<proteinExistence type="inferred from homology"/>
<comment type="caution">
    <text evidence="16">The sequence shown here is derived from an EMBL/GenBank/DDBJ whole genome shotgun (WGS) entry which is preliminary data.</text>
</comment>
<evidence type="ECO:0000256" key="7">
    <source>
        <dbReference type="ARBA" id="ARBA00023077"/>
    </source>
</evidence>
<sequence length="672" mass="72121">MPQLPAQISTLRISALLRTTILAGLALPVLPTVTHAQDANTDETETVTPTVEVTASASSAQSLPGGVSIGQGELDRKNPQTIKDVFSSDASVEVGGPTAIVQKVYVQGIENTKLNVQIDGARQVDSSFHHIGTAIIDPAMLKSVDVESGVAPADAGPHALGGSMSYETRDARDVLDANETFGGWGKVQYNSNTKGFAEWLTVAGQSGGYEALAYLKNSNQGNYKDGDGDEAIGTADGSESGLGKFAFTGNDGGRFEAFASHLEDEGVRPSRPNFAVLANGASPQWLSYRDTSVGVSYVDEMPSGNLAPELSLAYSRTVLNIPALQGGPNFYHVKSDIQSINGKAANNFEVDDGVITAGIDFYRDEATGYHNRSPRNGTYSETSTDIGAFSQARLSLTDRWRVSFGGRADQQWFDALTGEDFSEFGLSGNANTEFDVTDQVMVYGGAGTTFGGLPLGESAIYNFSDNWDYTGFAPSRSYNTKIGSRVVLDDWTLDGNLFYNLIDESHDLSSATRNSTVDLDTRGVNLSAQYNYGPGFARLTYSHTTVKTDGGVPLSTEASYQGVIMGDIFNFDAGHSFDEYGLRVGGSSEFALSDDRPEDSGNEKLDSYVVANLYAEWVPAVLNDAVTLRVDALNIFDRDYIDRATTGYDSSRISEPFHEPGRTFLLSAKVDF</sequence>
<keyword evidence="5 10" id="KW-0812">Transmembrane</keyword>
<evidence type="ECO:0000256" key="8">
    <source>
        <dbReference type="ARBA" id="ARBA00023136"/>
    </source>
</evidence>
<dbReference type="InterPro" id="IPR036942">
    <property type="entry name" value="Beta-barrel_TonB_sf"/>
</dbReference>